<evidence type="ECO:0000313" key="2">
    <source>
        <dbReference type="Proteomes" id="UP000245464"/>
    </source>
</evidence>
<dbReference type="PANTHER" id="PTHR11439">
    <property type="entry name" value="GAG-POL-RELATED RETROTRANSPOSON"/>
    <property type="match status" value="1"/>
</dbReference>
<dbReference type="InterPro" id="IPR043502">
    <property type="entry name" value="DNA/RNA_pol_sf"/>
</dbReference>
<evidence type="ECO:0000313" key="1">
    <source>
        <dbReference type="EMBL" id="KAF7565216.1"/>
    </source>
</evidence>
<evidence type="ECO:0008006" key="3">
    <source>
        <dbReference type="Google" id="ProtNLM"/>
    </source>
</evidence>
<gene>
    <name evidence="1" type="ORF">PtrM4_046500</name>
</gene>
<sequence>MIRDGVFIFFYVDDIILASSKRHAEVARKVEEELKQRYNLTGGKDLQWFLGVEVIRDREKRKIWLSQKAYVEKIARLATNKDQRHNTPMARVELVAREGLATPGEINLYQRKIGSLLFAAVNTRPDVAFPDSATINRIGMIDSYLVCAFPVSRLARFLTNPGPLHQEAADRVLLYLESTKLLSLSFGGDDQLVVASDASFADNTADRKSSQGYVIKLFGGLIAWRANKQDTITTSTTEAELLALSQVAKESMFVRMLLEELRVELTEKTITIQCDNTQTIRLINEEISQLTTKLRHVDIHNHWLRQEAKRKSIRVVYVPSGEMLADGFTKTLPANNWPQFLTQVGLVEVKERDVEEADPEEILEKMESLVI</sequence>
<dbReference type="EMBL" id="NQIK02000010">
    <property type="protein sequence ID" value="KAF7565216.1"/>
    <property type="molecule type" value="Genomic_DNA"/>
</dbReference>
<dbReference type="RefSeq" id="XP_065959229.1">
    <property type="nucleotide sequence ID" value="XM_066104665.1"/>
</dbReference>
<reference evidence="1" key="1">
    <citation type="journal article" date="2018" name="BMC Genomics">
        <title>Comparative genomics of the wheat fungal pathogen Pyrenophora tritici-repentis reveals chromosomal variations and genome plasticity.</title>
        <authorList>
            <person name="Moolhuijzen P."/>
            <person name="See P.T."/>
            <person name="Hane J.K."/>
            <person name="Shi G."/>
            <person name="Liu Z."/>
            <person name="Oliver R.P."/>
            <person name="Moffat C.S."/>
        </authorList>
    </citation>
    <scope>NUCLEOTIDE SEQUENCE [LARGE SCALE GENOMIC DNA]</scope>
    <source>
        <strain evidence="1">M4</strain>
    </source>
</reference>
<dbReference type="AlphaFoldDB" id="A0A834RKL6"/>
<dbReference type="Proteomes" id="UP000245464">
    <property type="component" value="Chromosome 10"/>
</dbReference>
<dbReference type="GeneID" id="90954873"/>
<name>A0A834RKL6_9PLEO</name>
<comment type="caution">
    <text evidence="1">The sequence shown here is derived from an EMBL/GenBank/DDBJ whole genome shotgun (WGS) entry which is preliminary data.</text>
</comment>
<dbReference type="KEGG" id="ptrr:90954873"/>
<protein>
    <recommendedName>
        <fullName evidence="3">Reverse transcriptase Ty1/copia-type domain-containing protein</fullName>
    </recommendedName>
</protein>
<accession>A0A834RKL6</accession>
<proteinExistence type="predicted"/>
<organism evidence="1 2">
    <name type="scientific">Pyrenophora tritici-repentis</name>
    <dbReference type="NCBI Taxonomy" id="45151"/>
    <lineage>
        <taxon>Eukaryota</taxon>
        <taxon>Fungi</taxon>
        <taxon>Dikarya</taxon>
        <taxon>Ascomycota</taxon>
        <taxon>Pezizomycotina</taxon>
        <taxon>Dothideomycetes</taxon>
        <taxon>Pleosporomycetidae</taxon>
        <taxon>Pleosporales</taxon>
        <taxon>Pleosporineae</taxon>
        <taxon>Pleosporaceae</taxon>
        <taxon>Pyrenophora</taxon>
    </lineage>
</organism>
<dbReference type="SUPFAM" id="SSF56672">
    <property type="entry name" value="DNA/RNA polymerases"/>
    <property type="match status" value="1"/>
</dbReference>
<dbReference type="CDD" id="cd09272">
    <property type="entry name" value="RNase_HI_RT_Ty1"/>
    <property type="match status" value="1"/>
</dbReference>